<dbReference type="Gene3D" id="1.10.287.770">
    <property type="entry name" value="YojJ-like"/>
    <property type="match status" value="1"/>
</dbReference>
<evidence type="ECO:0000256" key="9">
    <source>
        <dbReference type="ARBA" id="ARBA00023201"/>
    </source>
</evidence>
<evidence type="ECO:0000256" key="1">
    <source>
        <dbReference type="ARBA" id="ARBA00004141"/>
    </source>
</evidence>
<reference evidence="13 14" key="1">
    <citation type="submission" date="2020-08" db="EMBL/GenBank/DDBJ databases">
        <authorList>
            <person name="Hejnol A."/>
        </authorList>
    </citation>
    <scope>NUCLEOTIDE SEQUENCE [LARGE SCALE GENOMIC DNA]</scope>
</reference>
<comment type="caution">
    <text evidence="13">The sequence shown here is derived from an EMBL/GenBank/DDBJ whole genome shotgun (WGS) entry which is preliminary data.</text>
</comment>
<evidence type="ECO:0000313" key="13">
    <source>
        <dbReference type="EMBL" id="CAD5120144.1"/>
    </source>
</evidence>
<dbReference type="AlphaFoldDB" id="A0A7I8VXB9"/>
<keyword evidence="4 11" id="KW-0812">Transmembrane</keyword>
<feature type="transmembrane region" description="Helical" evidence="12">
    <location>
        <begin position="37"/>
        <end position="57"/>
    </location>
</feature>
<dbReference type="PROSITE" id="PS01206">
    <property type="entry name" value="ASC"/>
    <property type="match status" value="1"/>
</dbReference>
<dbReference type="EMBL" id="CAJFCJ010000012">
    <property type="protein sequence ID" value="CAD5120144.1"/>
    <property type="molecule type" value="Genomic_DNA"/>
</dbReference>
<dbReference type="PANTHER" id="PTHR11690">
    <property type="entry name" value="AMILORIDE-SENSITIVE SODIUM CHANNEL-RELATED"/>
    <property type="match status" value="1"/>
</dbReference>
<protein>
    <submittedName>
        <fullName evidence="13">Uncharacterized protein</fullName>
    </submittedName>
</protein>
<evidence type="ECO:0000256" key="3">
    <source>
        <dbReference type="ARBA" id="ARBA00022461"/>
    </source>
</evidence>
<keyword evidence="5 12" id="KW-1133">Transmembrane helix</keyword>
<sequence length="578" mass="65834">MRPNRKYNTIMQKFARTTTMHGFPKVIQTRSKAAKGFWLIMCAAAVSMFGMQFYQLLHKYYSYPKKVTVEIVPSAVSFPSISLCNMRNLDIMILNKLNRVFINVTNILPVHWLNVSDDPFINEYMKVVSKYFLTLQKNYDKGASKVFSAILTRTSIATNIERKLVEKAGVPFKEFIVTCRFGGIECDREKEFRQFFDHYYYNCFTYNAPLPDHPEATLAEGIENGWSTTVLTGSGMLEVNKNPRVIPGTHEWLSPMSSSEGVRIVIHRPFTQPYPHTEGFDIPPGASVSLAVKARDNLRIGPPHGNCTAEDPFDSRGAPYRLITCQKKCVQEQVVARCGCISPYLPDHEKYLNNSKMCTVDDDLPEFCRNSSSDICWNAMKSMFKRVMCARNVTAEVTRNATKMRMCGCFPPCRELTYDVTYSLAKWPATSFDGEEAYVDITEVEGYPERFKTSEDAEKNKVYSKYFGPENRFEAMKDFSRINVYIADANVVKTVEAEDYSQSQLLSDVGGQLGLWVGISVLTLAEVLELITKLCKYCYQSYGPYSQGSHFSRDPYVSETTRMNGSLKSDRTDNFNRV</sequence>
<dbReference type="InterPro" id="IPR001873">
    <property type="entry name" value="ENaC"/>
</dbReference>
<dbReference type="Proteomes" id="UP000549394">
    <property type="component" value="Unassembled WGS sequence"/>
</dbReference>
<evidence type="ECO:0000256" key="4">
    <source>
        <dbReference type="ARBA" id="ARBA00022692"/>
    </source>
</evidence>
<dbReference type="OrthoDB" id="6021021at2759"/>
<comment type="subcellular location">
    <subcellularLocation>
        <location evidence="1">Membrane</location>
        <topology evidence="1">Multi-pass membrane protein</topology>
    </subcellularLocation>
</comment>
<dbReference type="PANTHER" id="PTHR11690:SF248">
    <property type="entry name" value="PICKPOCKET 17, ISOFORM A"/>
    <property type="match status" value="1"/>
</dbReference>
<proteinExistence type="inferred from homology"/>
<dbReference type="GO" id="GO:0015280">
    <property type="term" value="F:ligand-gated sodium channel activity"/>
    <property type="evidence" value="ECO:0007669"/>
    <property type="project" value="TreeGrafter"/>
</dbReference>
<keyword evidence="3 11" id="KW-0894">Sodium channel</keyword>
<accession>A0A7I8VXB9</accession>
<evidence type="ECO:0000256" key="11">
    <source>
        <dbReference type="RuleBase" id="RU000679"/>
    </source>
</evidence>
<dbReference type="Pfam" id="PF00858">
    <property type="entry name" value="ASC"/>
    <property type="match status" value="1"/>
</dbReference>
<evidence type="ECO:0000256" key="5">
    <source>
        <dbReference type="ARBA" id="ARBA00022989"/>
    </source>
</evidence>
<keyword evidence="10 11" id="KW-0407">Ion channel</keyword>
<evidence type="ECO:0000256" key="12">
    <source>
        <dbReference type="SAM" id="Phobius"/>
    </source>
</evidence>
<dbReference type="InterPro" id="IPR020903">
    <property type="entry name" value="ENaC_CS"/>
</dbReference>
<keyword evidence="9 11" id="KW-0739">Sodium transport</keyword>
<keyword evidence="7 11" id="KW-0406">Ion transport</keyword>
<gene>
    <name evidence="13" type="ORF">DGYR_LOCUS8276</name>
</gene>
<dbReference type="Gene3D" id="2.60.470.10">
    <property type="entry name" value="Acid-sensing ion channels like domains"/>
    <property type="match status" value="1"/>
</dbReference>
<evidence type="ECO:0000256" key="7">
    <source>
        <dbReference type="ARBA" id="ARBA00023065"/>
    </source>
</evidence>
<keyword evidence="6" id="KW-0915">Sodium</keyword>
<keyword evidence="2 11" id="KW-0813">Transport</keyword>
<name>A0A7I8VXB9_9ANNE</name>
<evidence type="ECO:0000256" key="8">
    <source>
        <dbReference type="ARBA" id="ARBA00023136"/>
    </source>
</evidence>
<evidence type="ECO:0000256" key="10">
    <source>
        <dbReference type="ARBA" id="ARBA00023303"/>
    </source>
</evidence>
<evidence type="ECO:0000256" key="2">
    <source>
        <dbReference type="ARBA" id="ARBA00022448"/>
    </source>
</evidence>
<evidence type="ECO:0000256" key="6">
    <source>
        <dbReference type="ARBA" id="ARBA00023053"/>
    </source>
</evidence>
<comment type="similarity">
    <text evidence="11">Belongs to the amiloride-sensitive sodium channel (TC 1.A.6) family.</text>
</comment>
<organism evidence="13 14">
    <name type="scientific">Dimorphilus gyrociliatus</name>
    <dbReference type="NCBI Taxonomy" id="2664684"/>
    <lineage>
        <taxon>Eukaryota</taxon>
        <taxon>Metazoa</taxon>
        <taxon>Spiralia</taxon>
        <taxon>Lophotrochozoa</taxon>
        <taxon>Annelida</taxon>
        <taxon>Polychaeta</taxon>
        <taxon>Polychaeta incertae sedis</taxon>
        <taxon>Dinophilidae</taxon>
        <taxon>Dimorphilus</taxon>
    </lineage>
</organism>
<keyword evidence="8 12" id="KW-0472">Membrane</keyword>
<dbReference type="PRINTS" id="PR01078">
    <property type="entry name" value="AMINACHANNEL"/>
</dbReference>
<keyword evidence="14" id="KW-1185">Reference proteome</keyword>
<evidence type="ECO:0000313" key="14">
    <source>
        <dbReference type="Proteomes" id="UP000549394"/>
    </source>
</evidence>
<dbReference type="GO" id="GO:0005886">
    <property type="term" value="C:plasma membrane"/>
    <property type="evidence" value="ECO:0007669"/>
    <property type="project" value="TreeGrafter"/>
</dbReference>